<organism evidence="2 3">
    <name type="scientific">Rotaria sordida</name>
    <dbReference type="NCBI Taxonomy" id="392033"/>
    <lineage>
        <taxon>Eukaryota</taxon>
        <taxon>Metazoa</taxon>
        <taxon>Spiralia</taxon>
        <taxon>Gnathifera</taxon>
        <taxon>Rotifera</taxon>
        <taxon>Eurotatoria</taxon>
        <taxon>Bdelloidea</taxon>
        <taxon>Philodinida</taxon>
        <taxon>Philodinidae</taxon>
        <taxon>Rotaria</taxon>
    </lineage>
</organism>
<evidence type="ECO:0000256" key="1">
    <source>
        <dbReference type="SAM" id="MobiDB-lite"/>
    </source>
</evidence>
<dbReference type="EMBL" id="CAJNOT010019240">
    <property type="protein sequence ID" value="CAF1556387.1"/>
    <property type="molecule type" value="Genomic_DNA"/>
</dbReference>
<reference evidence="2" key="1">
    <citation type="submission" date="2021-02" db="EMBL/GenBank/DDBJ databases">
        <authorList>
            <person name="Nowell W R."/>
        </authorList>
    </citation>
    <scope>NUCLEOTIDE SEQUENCE</scope>
</reference>
<proteinExistence type="predicted"/>
<dbReference type="Proteomes" id="UP000663864">
    <property type="component" value="Unassembled WGS sequence"/>
</dbReference>
<feature type="compositionally biased region" description="Low complexity" evidence="1">
    <location>
        <begin position="7"/>
        <end position="16"/>
    </location>
</feature>
<feature type="compositionally biased region" description="Low complexity" evidence="1">
    <location>
        <begin position="47"/>
        <end position="71"/>
    </location>
</feature>
<feature type="non-terminal residue" evidence="2">
    <location>
        <position position="91"/>
    </location>
</feature>
<accession>A0A815XEA2</accession>
<comment type="caution">
    <text evidence="2">The sequence shown here is derived from an EMBL/GenBank/DDBJ whole genome shotgun (WGS) entry which is preliminary data.</text>
</comment>
<sequence length="91" mass="9939">KNHDDSATLSSSSAHSPYTLRRNQSQPGGVTKRNSSLRSKKNIHNVNIRISNSNTSSTTSRSTSNQPQSSSSDDEEVIDDNNANDIEFSDD</sequence>
<evidence type="ECO:0000313" key="2">
    <source>
        <dbReference type="EMBL" id="CAF1556387.1"/>
    </source>
</evidence>
<name>A0A815XEA2_9BILA</name>
<protein>
    <submittedName>
        <fullName evidence="2">Uncharacterized protein</fullName>
    </submittedName>
</protein>
<gene>
    <name evidence="2" type="ORF">ZHD862_LOCUS39460</name>
</gene>
<dbReference type="AlphaFoldDB" id="A0A815XEA2"/>
<feature type="region of interest" description="Disordered" evidence="1">
    <location>
        <begin position="1"/>
        <end position="91"/>
    </location>
</feature>
<feature type="non-terminal residue" evidence="2">
    <location>
        <position position="1"/>
    </location>
</feature>
<feature type="compositionally biased region" description="Polar residues" evidence="1">
    <location>
        <begin position="21"/>
        <end position="37"/>
    </location>
</feature>
<evidence type="ECO:0000313" key="3">
    <source>
        <dbReference type="Proteomes" id="UP000663864"/>
    </source>
</evidence>